<protein>
    <recommendedName>
        <fullName evidence="2">eRF1 domain-containing protein</fullName>
    </recommendedName>
</protein>
<name>A0A0F8X754_9ZZZZ</name>
<comment type="caution">
    <text evidence="1">The sequence shown here is derived from an EMBL/GenBank/DDBJ whole genome shotgun (WGS) entry which is preliminary data.</text>
</comment>
<feature type="non-terminal residue" evidence="1">
    <location>
        <position position="1"/>
    </location>
</feature>
<dbReference type="InterPro" id="IPR041202">
    <property type="entry name" value="BaeRF_family10"/>
</dbReference>
<evidence type="ECO:0008006" key="2">
    <source>
        <dbReference type="Google" id="ProtNLM"/>
    </source>
</evidence>
<dbReference type="InterPro" id="IPR004403">
    <property type="entry name" value="Peptide_chain-rel_eRF1/aRF1"/>
</dbReference>
<dbReference type="InterPro" id="IPR042226">
    <property type="entry name" value="eFR1_2_sf"/>
</dbReference>
<dbReference type="Gene3D" id="3.30.1330.30">
    <property type="match status" value="1"/>
</dbReference>
<dbReference type="Gene3D" id="3.30.420.60">
    <property type="entry name" value="eRF1 domain 2"/>
    <property type="match status" value="1"/>
</dbReference>
<organism evidence="1">
    <name type="scientific">marine sediment metagenome</name>
    <dbReference type="NCBI Taxonomy" id="412755"/>
    <lineage>
        <taxon>unclassified sequences</taxon>
        <taxon>metagenomes</taxon>
        <taxon>ecological metagenomes</taxon>
    </lineage>
</organism>
<dbReference type="GO" id="GO:0003747">
    <property type="term" value="F:translation release factor activity"/>
    <property type="evidence" value="ECO:0007669"/>
    <property type="project" value="InterPro"/>
</dbReference>
<dbReference type="AlphaFoldDB" id="A0A0F8X754"/>
<evidence type="ECO:0000313" key="1">
    <source>
        <dbReference type="EMBL" id="KKK56790.1"/>
    </source>
</evidence>
<dbReference type="SUPFAM" id="SSF53137">
    <property type="entry name" value="Translational machinery components"/>
    <property type="match status" value="1"/>
</dbReference>
<dbReference type="InterPro" id="IPR029064">
    <property type="entry name" value="Ribosomal_eL30-like_sf"/>
</dbReference>
<proteinExistence type="predicted"/>
<dbReference type="Pfam" id="PF18854">
    <property type="entry name" value="baeRF_family10"/>
    <property type="match status" value="1"/>
</dbReference>
<dbReference type="PANTHER" id="PTHR10113">
    <property type="entry name" value="PEPTIDE CHAIN RELEASE FACTOR SUBUNIT 1"/>
    <property type="match status" value="1"/>
</dbReference>
<gene>
    <name evidence="1" type="ORF">LCGC14_3060980</name>
</gene>
<reference evidence="1" key="1">
    <citation type="journal article" date="2015" name="Nature">
        <title>Complex archaea that bridge the gap between prokaryotes and eukaryotes.</title>
        <authorList>
            <person name="Spang A."/>
            <person name="Saw J.H."/>
            <person name="Jorgensen S.L."/>
            <person name="Zaremba-Niedzwiedzka K."/>
            <person name="Martijn J."/>
            <person name="Lind A.E."/>
            <person name="van Eijk R."/>
            <person name="Schleper C."/>
            <person name="Guy L."/>
            <person name="Ettema T.J."/>
        </authorList>
    </citation>
    <scope>NUCLEOTIDE SEQUENCE</scope>
</reference>
<dbReference type="EMBL" id="LAZR01064814">
    <property type="protein sequence ID" value="KKK56790.1"/>
    <property type="molecule type" value="Genomic_DNA"/>
</dbReference>
<sequence>GIWEVVSLDVMVPTSVSVDTTTHTSLLMQVLDEHPRFVVAVVQRDRAAIYTSEQRTADKEAEIVSAVPGRHDQGGWAQARFQRHIEFHVERHLKKVVDEIEDLFYERPFNRLVVGGSDEAVNELIGMLPDPLSRRVVGTFPVDLKHQTEEEVLDQARQVLREEERRSEEDLIKQIVSSAESGGRGAAGIEPTISAVSEGRVHVLAVADGVTTGGVACQRCDYLSTQEFAQCPVCGGDGEPIPDVIERAMVKAYSTGARVEIVFGEAREWLLARGGLGAVLRY</sequence>
<accession>A0A0F8X754</accession>